<dbReference type="PANTHER" id="PTHR47964:SF1">
    <property type="entry name" value="ATP-DEPENDENT DNA HELICASE HOMOLOG RECG, CHLOROPLASTIC"/>
    <property type="match status" value="1"/>
</dbReference>
<dbReference type="PROSITE" id="PS51192">
    <property type="entry name" value="HELICASE_ATP_BIND_1"/>
    <property type="match status" value="1"/>
</dbReference>
<comment type="caution">
    <text evidence="11">The sequence shown here is derived from an EMBL/GenBank/DDBJ whole genome shotgun (WGS) entry which is preliminary data.</text>
</comment>
<dbReference type="SMART" id="SM00490">
    <property type="entry name" value="HELICc"/>
    <property type="match status" value="1"/>
</dbReference>
<proteinExistence type="predicted"/>
<dbReference type="Gene3D" id="2.40.50.140">
    <property type="entry name" value="Nucleic acid-binding proteins"/>
    <property type="match status" value="1"/>
</dbReference>
<evidence type="ECO:0000313" key="11">
    <source>
        <dbReference type="EMBL" id="TLU72524.1"/>
    </source>
</evidence>
<keyword evidence="1" id="KW-0547">Nucleotide-binding</keyword>
<evidence type="ECO:0000256" key="2">
    <source>
        <dbReference type="ARBA" id="ARBA00022763"/>
    </source>
</evidence>
<name>A0A5R9J4I1_9PROT</name>
<keyword evidence="2" id="KW-0227">DNA damage</keyword>
<evidence type="ECO:0000256" key="3">
    <source>
        <dbReference type="ARBA" id="ARBA00022801"/>
    </source>
</evidence>
<dbReference type="InterPro" id="IPR011545">
    <property type="entry name" value="DEAD/DEAH_box_helicase_dom"/>
</dbReference>
<dbReference type="GO" id="GO:0016787">
    <property type="term" value="F:hydrolase activity"/>
    <property type="evidence" value="ECO:0007669"/>
    <property type="project" value="UniProtKB-KW"/>
</dbReference>
<evidence type="ECO:0000256" key="5">
    <source>
        <dbReference type="ARBA" id="ARBA00022840"/>
    </source>
</evidence>
<dbReference type="OrthoDB" id="9804325at2"/>
<dbReference type="GO" id="GO:0003678">
    <property type="term" value="F:DNA helicase activity"/>
    <property type="evidence" value="ECO:0007669"/>
    <property type="project" value="TreeGrafter"/>
</dbReference>
<dbReference type="Pfam" id="PF00271">
    <property type="entry name" value="Helicase_C"/>
    <property type="match status" value="1"/>
</dbReference>
<dbReference type="InterPro" id="IPR027417">
    <property type="entry name" value="P-loop_NTPase"/>
</dbReference>
<dbReference type="Gene3D" id="3.40.50.300">
    <property type="entry name" value="P-loop containing nucleotide triphosphate hydrolases"/>
    <property type="match status" value="2"/>
</dbReference>
<dbReference type="SUPFAM" id="SSF52540">
    <property type="entry name" value="P-loop containing nucleoside triphosphate hydrolases"/>
    <property type="match status" value="2"/>
</dbReference>
<dbReference type="AlphaFoldDB" id="A0A5R9J4I1"/>
<keyword evidence="4 11" id="KW-0347">Helicase</keyword>
<keyword evidence="6" id="KW-0238">DNA-binding</keyword>
<evidence type="ECO:0000313" key="12">
    <source>
        <dbReference type="Proteomes" id="UP000305654"/>
    </source>
</evidence>
<feature type="compositionally biased region" description="Polar residues" evidence="8">
    <location>
        <begin position="1"/>
        <end position="12"/>
    </location>
</feature>
<evidence type="ECO:0000256" key="8">
    <source>
        <dbReference type="SAM" id="MobiDB-lite"/>
    </source>
</evidence>
<accession>A0A5R9J4I1</accession>
<dbReference type="GO" id="GO:0003677">
    <property type="term" value="F:DNA binding"/>
    <property type="evidence" value="ECO:0007669"/>
    <property type="project" value="UniProtKB-KW"/>
</dbReference>
<dbReference type="SUPFAM" id="SSF50249">
    <property type="entry name" value="Nucleic acid-binding proteins"/>
    <property type="match status" value="1"/>
</dbReference>
<dbReference type="CDD" id="cd04488">
    <property type="entry name" value="RecG_wedge_OBF"/>
    <property type="match status" value="1"/>
</dbReference>
<evidence type="ECO:0000256" key="6">
    <source>
        <dbReference type="ARBA" id="ARBA00023125"/>
    </source>
</evidence>
<protein>
    <submittedName>
        <fullName evidence="11">ATP-dependent DNA helicase RecG</fullName>
    </submittedName>
</protein>
<dbReference type="Proteomes" id="UP000305654">
    <property type="component" value="Unassembled WGS sequence"/>
</dbReference>
<dbReference type="Pfam" id="PF00270">
    <property type="entry name" value="DEAD"/>
    <property type="match status" value="1"/>
</dbReference>
<feature type="region of interest" description="Disordered" evidence="8">
    <location>
        <begin position="1"/>
        <end position="33"/>
    </location>
</feature>
<dbReference type="InterPro" id="IPR014001">
    <property type="entry name" value="Helicase_ATP-bd"/>
</dbReference>
<keyword evidence="5" id="KW-0067">ATP-binding</keyword>
<dbReference type="EMBL" id="VCDI01000003">
    <property type="protein sequence ID" value="TLU72524.1"/>
    <property type="molecule type" value="Genomic_DNA"/>
</dbReference>
<dbReference type="InterPro" id="IPR001650">
    <property type="entry name" value="Helicase_C-like"/>
</dbReference>
<dbReference type="GO" id="GO:0006281">
    <property type="term" value="P:DNA repair"/>
    <property type="evidence" value="ECO:0007669"/>
    <property type="project" value="UniProtKB-KW"/>
</dbReference>
<dbReference type="Pfam" id="PF19833">
    <property type="entry name" value="RecG_dom3_C"/>
    <property type="match status" value="1"/>
</dbReference>
<organism evidence="11 12">
    <name type="scientific">Lichenicoccus roseus</name>
    <dbReference type="NCBI Taxonomy" id="2683649"/>
    <lineage>
        <taxon>Bacteria</taxon>
        <taxon>Pseudomonadati</taxon>
        <taxon>Pseudomonadota</taxon>
        <taxon>Alphaproteobacteria</taxon>
        <taxon>Acetobacterales</taxon>
        <taxon>Acetobacteraceae</taxon>
        <taxon>Lichenicoccus</taxon>
    </lineage>
</organism>
<dbReference type="PROSITE" id="PS51194">
    <property type="entry name" value="HELICASE_CTER"/>
    <property type="match status" value="1"/>
</dbReference>
<evidence type="ECO:0000259" key="10">
    <source>
        <dbReference type="PROSITE" id="PS51194"/>
    </source>
</evidence>
<dbReference type="InterPro" id="IPR012340">
    <property type="entry name" value="NA-bd_OB-fold"/>
</dbReference>
<dbReference type="InterPro" id="IPR045562">
    <property type="entry name" value="RecG_dom3_C"/>
</dbReference>
<dbReference type="NCBIfam" id="NF008164">
    <property type="entry name" value="PRK10917.1-2"/>
    <property type="match status" value="1"/>
</dbReference>
<feature type="domain" description="Helicase C-terminal" evidence="10">
    <location>
        <begin position="513"/>
        <end position="659"/>
    </location>
</feature>
<evidence type="ECO:0000259" key="9">
    <source>
        <dbReference type="PROSITE" id="PS51192"/>
    </source>
</evidence>
<evidence type="ECO:0000256" key="4">
    <source>
        <dbReference type="ARBA" id="ARBA00022806"/>
    </source>
</evidence>
<keyword evidence="7" id="KW-0234">DNA repair</keyword>
<keyword evidence="12" id="KW-1185">Reference proteome</keyword>
<dbReference type="PANTHER" id="PTHR47964">
    <property type="entry name" value="ATP-DEPENDENT DNA HELICASE HOMOLOG RECG, CHLOROPLASTIC"/>
    <property type="match status" value="1"/>
</dbReference>
<dbReference type="GO" id="GO:0005524">
    <property type="term" value="F:ATP binding"/>
    <property type="evidence" value="ECO:0007669"/>
    <property type="project" value="UniProtKB-KW"/>
</dbReference>
<sequence>MSQQTASQQPASRQHGRRPPEPAAEEAVRPASPHDALRAPLSSLPLNAGLVGLLARAVGGPTLLDLLFHLPEGMIDRRYRPRLAEAEAGRIATLAVTVQRLDRPQRPRQPWRVLVGDGSGTAELVFFSQHQARGLAPGAELMVSGRLEQYGNRLSMAHPEHMLPRTRANELPLLEASWPLTAGLVPKVVARSLRIALERVPELPEWLEPSVVAREKWPGFAEALRLLHFPGDTLVDADPVTLAKRLDAARQRLGCDELLASQVAVGRARRRSRTRPGRGLSGDDTLRRQALATFGHLPTPAQRHVLAEIDADLAAPTRMLRLLQGDVGAGKTLVALMAMLRAAECGLQSALMVPTEILARQHHATLSRLSPVPVALLTGSIKGRARKQALDDLASGRVKLAVGTHALFQHGVAFDDLALAVIDEQHRFGVEQRLMLGDKGEMTDILVMTATPIPRTLLLTQWGEMQVSRLDGKPPGRKPIRTSLHAIAAMEEVCAGISRALAGGTQSGGAQGGGAQAFWVCPLVSESELLDVAAAEARHASLTERFGLGRVGLAHGRQDIAVREAALADFAAGRTRILVATTVIEVGVDVPGATIMVIEHAERFGLAQLHQLRGRVGRGGEVSYCLLLHDDALTASARQRLAMLRETEDGFLIADEDHRLRGGGDLMGRRQSGLPGFRLAAGPRFDELLRLAWQDAEMLLDRDPALTSPRGQAVTVLLDLFGRTDALRTLHSG</sequence>
<evidence type="ECO:0000256" key="7">
    <source>
        <dbReference type="ARBA" id="ARBA00023204"/>
    </source>
</evidence>
<dbReference type="SMART" id="SM00487">
    <property type="entry name" value="DEXDc"/>
    <property type="match status" value="1"/>
</dbReference>
<gene>
    <name evidence="11" type="primary">recG</name>
    <name evidence="11" type="ORF">FE263_10730</name>
</gene>
<dbReference type="InterPro" id="IPR047112">
    <property type="entry name" value="RecG/Mfd"/>
</dbReference>
<keyword evidence="3" id="KW-0378">Hydrolase</keyword>
<evidence type="ECO:0000256" key="1">
    <source>
        <dbReference type="ARBA" id="ARBA00022741"/>
    </source>
</evidence>
<feature type="domain" description="Helicase ATP-binding" evidence="9">
    <location>
        <begin position="312"/>
        <end position="470"/>
    </location>
</feature>
<reference evidence="11 12" key="1">
    <citation type="submission" date="2019-05" db="EMBL/GenBank/DDBJ databases">
        <authorList>
            <person name="Pankratov T."/>
            <person name="Grouzdev D."/>
        </authorList>
    </citation>
    <scope>NUCLEOTIDE SEQUENCE [LARGE SCALE GENOMIC DNA]</scope>
    <source>
        <strain evidence="11 12">KEBCLARHB70R</strain>
    </source>
</reference>